<accession>A0A4U1CCT5</accession>
<dbReference type="Proteomes" id="UP000310477">
    <property type="component" value="Unassembled WGS sequence"/>
</dbReference>
<dbReference type="AlphaFoldDB" id="A0A4U1CCT5"/>
<dbReference type="OrthoDB" id="8858598at2"/>
<keyword evidence="2" id="KW-1185">Reference proteome</keyword>
<evidence type="ECO:0000313" key="2">
    <source>
        <dbReference type="Proteomes" id="UP000310477"/>
    </source>
</evidence>
<sequence length="181" mass="20943">MKKFLVLLTICQIMISCNTENYPYSDEETEQFLNEVVKNAKATITDLTEIDRKPADKFGILTRYTLSKKDQDEYHKNNGTIVNKDGNIYDFNTYNLKDYQLKNEKNEVLKFVDNGAAKTLQGLPFGEYENVLCRNLGIMFNLNKKFEKLNGFINIEFEMSNGMKKEVKIPVNISINDKVPD</sequence>
<protein>
    <recommendedName>
        <fullName evidence="3">Lipoprotein</fullName>
    </recommendedName>
</protein>
<dbReference type="PROSITE" id="PS51257">
    <property type="entry name" value="PROKAR_LIPOPROTEIN"/>
    <property type="match status" value="1"/>
</dbReference>
<proteinExistence type="predicted"/>
<evidence type="ECO:0000313" key="1">
    <source>
        <dbReference type="EMBL" id="TKC01764.1"/>
    </source>
</evidence>
<dbReference type="EMBL" id="SWBO01000003">
    <property type="protein sequence ID" value="TKC01764.1"/>
    <property type="molecule type" value="Genomic_DNA"/>
</dbReference>
<comment type="caution">
    <text evidence="1">The sequence shown here is derived from an EMBL/GenBank/DDBJ whole genome shotgun (WGS) entry which is preliminary data.</text>
</comment>
<name>A0A4U1CCT5_9SPHI</name>
<gene>
    <name evidence="1" type="ORF">FA045_05800</name>
</gene>
<evidence type="ECO:0008006" key="3">
    <source>
        <dbReference type="Google" id="ProtNLM"/>
    </source>
</evidence>
<reference evidence="1 2" key="1">
    <citation type="submission" date="2019-04" db="EMBL/GenBank/DDBJ databases">
        <title>Pedobacter sp. AR-2-6 sp. nov., isolated from Arctic soil.</title>
        <authorList>
            <person name="Dahal R.H."/>
            <person name="Kim D.-U."/>
        </authorList>
    </citation>
    <scope>NUCLEOTIDE SEQUENCE [LARGE SCALE GENOMIC DNA]</scope>
    <source>
        <strain evidence="1 2">AR-2-6</strain>
    </source>
</reference>
<organism evidence="1 2">
    <name type="scientific">Pedobacter cryotolerans</name>
    <dbReference type="NCBI Taxonomy" id="2571270"/>
    <lineage>
        <taxon>Bacteria</taxon>
        <taxon>Pseudomonadati</taxon>
        <taxon>Bacteroidota</taxon>
        <taxon>Sphingobacteriia</taxon>
        <taxon>Sphingobacteriales</taxon>
        <taxon>Sphingobacteriaceae</taxon>
        <taxon>Pedobacter</taxon>
    </lineage>
</organism>